<keyword evidence="3" id="KW-1185">Reference proteome</keyword>
<dbReference type="Pfam" id="PF12279">
    <property type="entry name" value="DUF3619"/>
    <property type="match status" value="1"/>
</dbReference>
<keyword evidence="1" id="KW-0472">Membrane</keyword>
<accession>A0A229FT29</accession>
<proteinExistence type="predicted"/>
<organism evidence="2 3">
    <name type="scientific">Polynucleobacter cosmopolitanus</name>
    <dbReference type="NCBI Taxonomy" id="351345"/>
    <lineage>
        <taxon>Bacteria</taxon>
        <taxon>Pseudomonadati</taxon>
        <taxon>Pseudomonadota</taxon>
        <taxon>Betaproteobacteria</taxon>
        <taxon>Burkholderiales</taxon>
        <taxon>Burkholderiaceae</taxon>
        <taxon>Polynucleobacter</taxon>
    </lineage>
</organism>
<dbReference type="InterPro" id="IPR022064">
    <property type="entry name" value="DUF3619"/>
</dbReference>
<reference evidence="2 3" key="1">
    <citation type="submission" date="2017-06" db="EMBL/GenBank/DDBJ databases">
        <title>Reclassification of a Polynucleobacter cosmopolitanus strain isolated from tropical Lake Victoria as Polynucleobacter victoriensis comb. nov.</title>
        <authorList>
            <person name="Hahn M.W."/>
        </authorList>
    </citation>
    <scope>NUCLEOTIDE SEQUENCE [LARGE SCALE GENOMIC DNA]</scope>
    <source>
        <strain evidence="2 3">MWH-MoIso2</strain>
    </source>
</reference>
<sequence length="167" mass="18796">MVSKHYQTPQVDGNQELQVALLTRDLLNEGAANLPAHISNRLENARKLALAAKLEERKPFWSYNWVREGFNNSSSTTSDWRNRAMGAFGAAPILALAFGIVLISNWQQDERILDIAKVDSAILVDAVPPNAYKDDGFVRYLITNGKDLAIEQDKQEKQAKQEEEEKI</sequence>
<feature type="transmembrane region" description="Helical" evidence="1">
    <location>
        <begin position="84"/>
        <end position="103"/>
    </location>
</feature>
<protein>
    <submittedName>
        <fullName evidence="2">Uncharacterized protein</fullName>
    </submittedName>
</protein>
<evidence type="ECO:0000313" key="3">
    <source>
        <dbReference type="Proteomes" id="UP000215188"/>
    </source>
</evidence>
<keyword evidence="1" id="KW-1133">Transmembrane helix</keyword>
<keyword evidence="1" id="KW-0812">Transmembrane</keyword>
<comment type="caution">
    <text evidence="2">The sequence shown here is derived from an EMBL/GenBank/DDBJ whole genome shotgun (WGS) entry which is preliminary data.</text>
</comment>
<dbReference type="EMBL" id="NJGG01000002">
    <property type="protein sequence ID" value="OXL15145.1"/>
    <property type="molecule type" value="Genomic_DNA"/>
</dbReference>
<evidence type="ECO:0000313" key="2">
    <source>
        <dbReference type="EMBL" id="OXL15145.1"/>
    </source>
</evidence>
<evidence type="ECO:0000256" key="1">
    <source>
        <dbReference type="SAM" id="Phobius"/>
    </source>
</evidence>
<dbReference type="AlphaFoldDB" id="A0A229FT29"/>
<dbReference type="Proteomes" id="UP000215188">
    <property type="component" value="Unassembled WGS sequence"/>
</dbReference>
<gene>
    <name evidence="2" type="ORF">AOC33_07535</name>
</gene>
<dbReference type="OrthoDB" id="8562153at2"/>
<name>A0A229FT29_9BURK</name>